<comment type="function">
    <text evidence="9">Condenses 4-methyl-5-(beta-hydroxyethyl)thiazole monophosphate (THZ-P) and 2-methyl-4-amino-5-hydroxymethyl pyrimidine pyrophosphate (HMP-PP) to form thiamine monophosphate (TMP).</text>
</comment>
<dbReference type="InterPro" id="IPR022998">
    <property type="entry name" value="ThiamineP_synth_TenI"/>
</dbReference>
<dbReference type="UniPathway" id="UPA00060">
    <property type="reaction ID" value="UER00141"/>
</dbReference>
<dbReference type="PANTHER" id="PTHR20857">
    <property type="entry name" value="THIAMINE-PHOSPHATE PYROPHOSPHORYLASE"/>
    <property type="match status" value="1"/>
</dbReference>
<feature type="binding site" evidence="9">
    <location>
        <position position="111"/>
    </location>
    <ligand>
        <name>4-amino-2-methyl-5-(diphosphooxymethyl)pyrimidine</name>
        <dbReference type="ChEBI" id="CHEBI:57841"/>
    </ligand>
</feature>
<dbReference type="InterPro" id="IPR013785">
    <property type="entry name" value="Aldolase_TIM"/>
</dbReference>
<reference evidence="13 14" key="1">
    <citation type="journal article" date="2009" name="PLoS ONE">
        <title>The complete genome of Teredinibacter turnerae T7901: an intracellular endosymbiont of marine wood-boring bivalves (shipworms).</title>
        <authorList>
            <person name="Yang J.C."/>
            <person name="Madupu R."/>
            <person name="Durkin A.S."/>
            <person name="Ekborg N.A."/>
            <person name="Pedamallu C.S."/>
            <person name="Hostetler J.B."/>
            <person name="Radune D."/>
            <person name="Toms B.S."/>
            <person name="Henrissat B."/>
            <person name="Coutinho P.M."/>
            <person name="Schwarz S."/>
            <person name="Field L."/>
            <person name="Trindade-Silva A.E."/>
            <person name="Soares C.A.G."/>
            <person name="Elshahawi S."/>
            <person name="Hanora A."/>
            <person name="Schmidt E.W."/>
            <person name="Haygood M.G."/>
            <person name="Posfai J."/>
            <person name="Benner J."/>
            <person name="Madinger C."/>
            <person name="Nove J."/>
            <person name="Anton B."/>
            <person name="Chaudhary K."/>
            <person name="Foster J."/>
            <person name="Holman A."/>
            <person name="Kumar S."/>
            <person name="Lessard P.A."/>
            <person name="Luyten Y.A."/>
            <person name="Slatko B."/>
            <person name="Wood N."/>
            <person name="Wu B."/>
            <person name="Teplitski M."/>
            <person name="Mougous J.D."/>
            <person name="Ward N."/>
            <person name="Eisen J.A."/>
            <person name="Badger J.H."/>
            <person name="Distel D.L."/>
        </authorList>
    </citation>
    <scope>NUCLEOTIDE SEQUENCE [LARGE SCALE GENOMIC DNA]</scope>
    <source>
        <strain evidence="14">ATCC 39867 / T7901</strain>
    </source>
</reference>
<evidence type="ECO:0000256" key="9">
    <source>
        <dbReference type="HAMAP-Rule" id="MF_00097"/>
    </source>
</evidence>
<protein>
    <recommendedName>
        <fullName evidence="9">Thiamine-phosphate synthase</fullName>
        <shortName evidence="9">TP synthase</shortName>
        <shortName evidence="9">TPS</shortName>
        <ecNumber evidence="9">2.5.1.3</ecNumber>
    </recommendedName>
    <alternativeName>
        <fullName evidence="9">Thiamine-phosphate pyrophosphorylase</fullName>
        <shortName evidence="9">TMP pyrophosphorylase</shortName>
        <shortName evidence="9">TMP-PPase</shortName>
    </alternativeName>
</protein>
<feature type="binding site" evidence="9">
    <location>
        <position position="168"/>
    </location>
    <ligand>
        <name>2-[(2R,5Z)-2-carboxy-4-methylthiazol-5(2H)-ylidene]ethyl phosphate</name>
        <dbReference type="ChEBI" id="CHEBI:62899"/>
    </ligand>
</feature>
<accession>C5BP53</accession>
<comment type="catalytic activity">
    <reaction evidence="7 9 10">
        <text>2-(2-carboxy-4-methylthiazol-5-yl)ethyl phosphate + 4-amino-2-methyl-5-(diphosphooxymethyl)pyrimidine + 2 H(+) = thiamine phosphate + CO2 + diphosphate</text>
        <dbReference type="Rhea" id="RHEA:47848"/>
        <dbReference type="ChEBI" id="CHEBI:15378"/>
        <dbReference type="ChEBI" id="CHEBI:16526"/>
        <dbReference type="ChEBI" id="CHEBI:33019"/>
        <dbReference type="ChEBI" id="CHEBI:37575"/>
        <dbReference type="ChEBI" id="CHEBI:57841"/>
        <dbReference type="ChEBI" id="CHEBI:62890"/>
        <dbReference type="EC" id="2.5.1.3"/>
    </reaction>
</comment>
<evidence type="ECO:0000256" key="4">
    <source>
        <dbReference type="ARBA" id="ARBA00022842"/>
    </source>
</evidence>
<comment type="similarity">
    <text evidence="9 10">Belongs to the thiamine-phosphate synthase family.</text>
</comment>
<evidence type="ECO:0000313" key="14">
    <source>
        <dbReference type="Proteomes" id="UP000009080"/>
    </source>
</evidence>
<evidence type="ECO:0000256" key="3">
    <source>
        <dbReference type="ARBA" id="ARBA00022723"/>
    </source>
</evidence>
<sequence>MPTHSLPRIYGITDSGLLPTTHQLVTAVETALLAGVTWIQYRAKQLDPDTKLKQAERLIALCQTLNGVLIVNDDVHLAQRIGAHGVHLGQSDMPVVQARAILGPEALIGVTCHSDLALARKAADEGASYLAFGRFFRSSTKPDAPVAPLSVLKKAKTQFQLPIVAIGGIDAANALEVYRAGADSLACCNSLFDGNNVKSRAEMLFRSLSHHE</sequence>
<keyword evidence="4 9" id="KW-0460">Magnesium</keyword>
<dbReference type="InterPro" id="IPR036206">
    <property type="entry name" value="ThiamineP_synth_sf"/>
</dbReference>
<evidence type="ECO:0000259" key="12">
    <source>
        <dbReference type="Pfam" id="PF02581"/>
    </source>
</evidence>
<dbReference type="GO" id="GO:0005737">
    <property type="term" value="C:cytoplasm"/>
    <property type="evidence" value="ECO:0007669"/>
    <property type="project" value="TreeGrafter"/>
</dbReference>
<dbReference type="GO" id="GO:0000287">
    <property type="term" value="F:magnesium ion binding"/>
    <property type="evidence" value="ECO:0007669"/>
    <property type="project" value="UniProtKB-UniRule"/>
</dbReference>
<feature type="binding site" evidence="9">
    <location>
        <position position="73"/>
    </location>
    <ligand>
        <name>Mg(2+)</name>
        <dbReference type="ChEBI" id="CHEBI:18420"/>
    </ligand>
</feature>
<dbReference type="STRING" id="377629.TERTU_3068"/>
<evidence type="ECO:0000256" key="10">
    <source>
        <dbReference type="RuleBase" id="RU003826"/>
    </source>
</evidence>
<evidence type="ECO:0000256" key="7">
    <source>
        <dbReference type="ARBA" id="ARBA00047851"/>
    </source>
</evidence>
<dbReference type="Proteomes" id="UP000009080">
    <property type="component" value="Chromosome"/>
</dbReference>
<evidence type="ECO:0000256" key="6">
    <source>
        <dbReference type="ARBA" id="ARBA00047334"/>
    </source>
</evidence>
<feature type="binding site" evidence="9">
    <location>
        <position position="141"/>
    </location>
    <ligand>
        <name>4-amino-2-methyl-5-(diphosphooxymethyl)pyrimidine</name>
        <dbReference type="ChEBI" id="CHEBI:57841"/>
    </ligand>
</feature>
<dbReference type="OrthoDB" id="9810880at2"/>
<dbReference type="GO" id="GO:0009229">
    <property type="term" value="P:thiamine diphosphate biosynthetic process"/>
    <property type="evidence" value="ECO:0007669"/>
    <property type="project" value="UniProtKB-UniRule"/>
</dbReference>
<dbReference type="EC" id="2.5.1.3" evidence="9"/>
<evidence type="ECO:0000256" key="2">
    <source>
        <dbReference type="ARBA" id="ARBA00022679"/>
    </source>
</evidence>
<keyword evidence="14" id="KW-1185">Reference proteome</keyword>
<dbReference type="PANTHER" id="PTHR20857:SF15">
    <property type="entry name" value="THIAMINE-PHOSPHATE SYNTHASE"/>
    <property type="match status" value="1"/>
</dbReference>
<dbReference type="GO" id="GO:0009228">
    <property type="term" value="P:thiamine biosynthetic process"/>
    <property type="evidence" value="ECO:0007669"/>
    <property type="project" value="UniProtKB-KW"/>
</dbReference>
<feature type="binding site" evidence="9">
    <location>
        <begin position="40"/>
        <end position="44"/>
    </location>
    <ligand>
        <name>4-amino-2-methyl-5-(diphosphooxymethyl)pyrimidine</name>
        <dbReference type="ChEBI" id="CHEBI:57841"/>
    </ligand>
</feature>
<dbReference type="eggNOG" id="COG0352">
    <property type="taxonomic scope" value="Bacteria"/>
</dbReference>
<feature type="binding site" evidence="9">
    <location>
        <begin position="138"/>
        <end position="140"/>
    </location>
    <ligand>
        <name>2-[(2R,5Z)-2-carboxy-4-methylthiazol-5(2H)-ylidene]ethyl phosphate</name>
        <dbReference type="ChEBI" id="CHEBI:62899"/>
    </ligand>
</feature>
<name>C5BP53_TERTT</name>
<comment type="caution">
    <text evidence="9">Lacks conserved residue(s) required for the propagation of feature annotation.</text>
</comment>
<gene>
    <name evidence="9 13" type="primary">thiE</name>
    <name evidence="13" type="ordered locus">TERTU_3068</name>
</gene>
<keyword evidence="3 9" id="KW-0479">Metal-binding</keyword>
<dbReference type="HAMAP" id="MF_00097">
    <property type="entry name" value="TMP_synthase"/>
    <property type="match status" value="1"/>
</dbReference>
<dbReference type="GO" id="GO:0004789">
    <property type="term" value="F:thiamine-phosphate diphosphorylase activity"/>
    <property type="evidence" value="ECO:0007669"/>
    <property type="project" value="UniProtKB-UniRule"/>
</dbReference>
<dbReference type="InterPro" id="IPR034291">
    <property type="entry name" value="TMP_synthase"/>
</dbReference>
<evidence type="ECO:0000313" key="13">
    <source>
        <dbReference type="EMBL" id="ACR14356.1"/>
    </source>
</evidence>
<comment type="catalytic activity">
    <reaction evidence="8 9 10">
        <text>2-[(2R,5Z)-2-carboxy-4-methylthiazol-5(2H)-ylidene]ethyl phosphate + 4-amino-2-methyl-5-(diphosphooxymethyl)pyrimidine + 2 H(+) = thiamine phosphate + CO2 + diphosphate</text>
        <dbReference type="Rhea" id="RHEA:47844"/>
        <dbReference type="ChEBI" id="CHEBI:15378"/>
        <dbReference type="ChEBI" id="CHEBI:16526"/>
        <dbReference type="ChEBI" id="CHEBI:33019"/>
        <dbReference type="ChEBI" id="CHEBI:37575"/>
        <dbReference type="ChEBI" id="CHEBI:57841"/>
        <dbReference type="ChEBI" id="CHEBI:62899"/>
        <dbReference type="EC" id="2.5.1.3"/>
    </reaction>
</comment>
<proteinExistence type="inferred from homology"/>
<evidence type="ECO:0000256" key="11">
    <source>
        <dbReference type="RuleBase" id="RU004253"/>
    </source>
</evidence>
<dbReference type="AlphaFoldDB" id="C5BP53"/>
<dbReference type="SUPFAM" id="SSF51391">
    <property type="entry name" value="Thiamin phosphate synthase"/>
    <property type="match status" value="1"/>
</dbReference>
<feature type="binding site" evidence="9">
    <location>
        <position position="72"/>
    </location>
    <ligand>
        <name>4-amino-2-methyl-5-(diphosphooxymethyl)pyrimidine</name>
        <dbReference type="ChEBI" id="CHEBI:57841"/>
    </ligand>
</feature>
<dbReference type="CDD" id="cd00564">
    <property type="entry name" value="TMP_TenI"/>
    <property type="match status" value="1"/>
</dbReference>
<organism evidence="13 14">
    <name type="scientific">Teredinibacter turnerae (strain ATCC 39867 / T7901)</name>
    <dbReference type="NCBI Taxonomy" id="377629"/>
    <lineage>
        <taxon>Bacteria</taxon>
        <taxon>Pseudomonadati</taxon>
        <taxon>Pseudomonadota</taxon>
        <taxon>Gammaproteobacteria</taxon>
        <taxon>Cellvibrionales</taxon>
        <taxon>Cellvibrionaceae</taxon>
        <taxon>Teredinibacter</taxon>
    </lineage>
</organism>
<dbReference type="HOGENOM" id="CLU_018272_3_1_6"/>
<comment type="cofactor">
    <cofactor evidence="9">
        <name>Mg(2+)</name>
        <dbReference type="ChEBI" id="CHEBI:18420"/>
    </cofactor>
    <text evidence="9">Binds 1 Mg(2+) ion per subunit.</text>
</comment>
<dbReference type="NCBIfam" id="TIGR00693">
    <property type="entry name" value="thiE"/>
    <property type="match status" value="1"/>
</dbReference>
<dbReference type="Gene3D" id="3.20.20.70">
    <property type="entry name" value="Aldolase class I"/>
    <property type="match status" value="1"/>
</dbReference>
<dbReference type="RefSeq" id="WP_015820471.1">
    <property type="nucleotide sequence ID" value="NC_012997.1"/>
</dbReference>
<evidence type="ECO:0000256" key="8">
    <source>
        <dbReference type="ARBA" id="ARBA00047883"/>
    </source>
</evidence>
<dbReference type="KEGG" id="ttu:TERTU_3068"/>
<dbReference type="Pfam" id="PF02581">
    <property type="entry name" value="TMP-TENI"/>
    <property type="match status" value="1"/>
</dbReference>
<evidence type="ECO:0000256" key="1">
    <source>
        <dbReference type="ARBA" id="ARBA00005165"/>
    </source>
</evidence>
<dbReference type="EMBL" id="CP001614">
    <property type="protein sequence ID" value="ACR14356.1"/>
    <property type="molecule type" value="Genomic_DNA"/>
</dbReference>
<keyword evidence="2 9" id="KW-0808">Transferase</keyword>
<comment type="pathway">
    <text evidence="1 9 11">Cofactor biosynthesis; thiamine diphosphate biosynthesis; thiamine phosphate from 4-amino-2-methyl-5-diphosphomethylpyrimidine and 4-methyl-5-(2-phosphoethyl)-thiazole: step 1/1.</text>
</comment>
<keyword evidence="5 9" id="KW-0784">Thiamine biosynthesis</keyword>
<feature type="domain" description="Thiamine phosphate synthase/TenI" evidence="12">
    <location>
        <begin position="9"/>
        <end position="189"/>
    </location>
</feature>
<comment type="catalytic activity">
    <reaction evidence="6 9 10">
        <text>4-methyl-5-(2-phosphooxyethyl)-thiazole + 4-amino-2-methyl-5-(diphosphooxymethyl)pyrimidine + H(+) = thiamine phosphate + diphosphate</text>
        <dbReference type="Rhea" id="RHEA:22328"/>
        <dbReference type="ChEBI" id="CHEBI:15378"/>
        <dbReference type="ChEBI" id="CHEBI:33019"/>
        <dbReference type="ChEBI" id="CHEBI:37575"/>
        <dbReference type="ChEBI" id="CHEBI:57841"/>
        <dbReference type="ChEBI" id="CHEBI:58296"/>
        <dbReference type="EC" id="2.5.1.3"/>
    </reaction>
</comment>
<feature type="binding site" evidence="9">
    <location>
        <position position="92"/>
    </location>
    <ligand>
        <name>Mg(2+)</name>
        <dbReference type="ChEBI" id="CHEBI:18420"/>
    </ligand>
</feature>
<evidence type="ECO:0000256" key="5">
    <source>
        <dbReference type="ARBA" id="ARBA00022977"/>
    </source>
</evidence>